<protein>
    <submittedName>
        <fullName evidence="3">Helix-turn-helix domain-containing protein</fullName>
    </submittedName>
</protein>
<evidence type="ECO:0000313" key="4">
    <source>
        <dbReference type="Proteomes" id="UP001068379"/>
    </source>
</evidence>
<dbReference type="SUPFAM" id="SSF46689">
    <property type="entry name" value="Homeodomain-like"/>
    <property type="match status" value="1"/>
</dbReference>
<feature type="domain" description="Resolvase HTH" evidence="2">
    <location>
        <begin position="23"/>
        <end position="62"/>
    </location>
</feature>
<reference evidence="3" key="1">
    <citation type="submission" date="2022-12" db="EMBL/GenBank/DDBJ databases">
        <title>Bacterial isolates from different developmental stages of Nematostella vectensis.</title>
        <authorList>
            <person name="Fraune S."/>
        </authorList>
    </citation>
    <scope>NUCLEOTIDE SEQUENCE</scope>
    <source>
        <strain evidence="3">G21619-S1</strain>
    </source>
</reference>
<accession>A0ABT4M8G5</accession>
<name>A0ABT4M8G5_9BURK</name>
<feature type="region of interest" description="Disordered" evidence="1">
    <location>
        <begin position="1"/>
        <end position="29"/>
    </location>
</feature>
<sequence>MTTKTTRSAQSAKTSAKGASNGGRPSKYKPEYDEQAWRLCVLGATDAEIADFFGVSVRTLYRWKVESETFCQALNIGKEHADARVKRSLYMRATGYSFTEQQAFKVRRGPNDEAVEVVDVDRHLPPDTTAAIFWLKNRDPKNWRDRIEHTGAGGGAIQTVSRIEYVVVDPK</sequence>
<dbReference type="RefSeq" id="WP_269359645.1">
    <property type="nucleotide sequence ID" value="NZ_JAPWHE010000010.1"/>
</dbReference>
<dbReference type="Proteomes" id="UP001068379">
    <property type="component" value="Unassembled WGS sequence"/>
</dbReference>
<evidence type="ECO:0000256" key="1">
    <source>
        <dbReference type="SAM" id="MobiDB-lite"/>
    </source>
</evidence>
<evidence type="ECO:0000259" key="2">
    <source>
        <dbReference type="Pfam" id="PF02796"/>
    </source>
</evidence>
<dbReference type="Gene3D" id="1.10.10.60">
    <property type="entry name" value="Homeodomain-like"/>
    <property type="match status" value="1"/>
</dbReference>
<dbReference type="Pfam" id="PF02796">
    <property type="entry name" value="HTH_7"/>
    <property type="match status" value="1"/>
</dbReference>
<evidence type="ECO:0000313" key="3">
    <source>
        <dbReference type="EMBL" id="MCZ4330765.1"/>
    </source>
</evidence>
<feature type="compositionally biased region" description="Polar residues" evidence="1">
    <location>
        <begin position="1"/>
        <end position="18"/>
    </location>
</feature>
<organism evidence="3 4">
    <name type="scientific">Castellaniella denitrificans</name>
    <dbReference type="NCBI Taxonomy" id="56119"/>
    <lineage>
        <taxon>Bacteria</taxon>
        <taxon>Pseudomonadati</taxon>
        <taxon>Pseudomonadota</taxon>
        <taxon>Betaproteobacteria</taxon>
        <taxon>Burkholderiales</taxon>
        <taxon>Alcaligenaceae</taxon>
        <taxon>Castellaniella</taxon>
    </lineage>
</organism>
<proteinExistence type="predicted"/>
<dbReference type="InterPro" id="IPR006120">
    <property type="entry name" value="Resolvase_HTH_dom"/>
</dbReference>
<gene>
    <name evidence="3" type="ORF">O4H32_12495</name>
</gene>
<comment type="caution">
    <text evidence="3">The sequence shown here is derived from an EMBL/GenBank/DDBJ whole genome shotgun (WGS) entry which is preliminary data.</text>
</comment>
<keyword evidence="4" id="KW-1185">Reference proteome</keyword>
<dbReference type="InterPro" id="IPR009057">
    <property type="entry name" value="Homeodomain-like_sf"/>
</dbReference>
<dbReference type="EMBL" id="JAPWHE010000010">
    <property type="protein sequence ID" value="MCZ4330765.1"/>
    <property type="molecule type" value="Genomic_DNA"/>
</dbReference>